<keyword evidence="1" id="KW-1133">Transmembrane helix</keyword>
<proteinExistence type="predicted"/>
<feature type="transmembrane region" description="Helical" evidence="1">
    <location>
        <begin position="20"/>
        <end position="43"/>
    </location>
</feature>
<evidence type="ECO:0000313" key="3">
    <source>
        <dbReference type="Proteomes" id="UP000181969"/>
    </source>
</evidence>
<dbReference type="RefSeq" id="WP_074749870.1">
    <property type="nucleotide sequence ID" value="NZ_CP141717.1"/>
</dbReference>
<evidence type="ECO:0000256" key="1">
    <source>
        <dbReference type="SAM" id="Phobius"/>
    </source>
</evidence>
<keyword evidence="1" id="KW-0472">Membrane</keyword>
<reference evidence="2 3" key="1">
    <citation type="submission" date="2016-10" db="EMBL/GenBank/DDBJ databases">
        <authorList>
            <person name="de Groot N.N."/>
        </authorList>
    </citation>
    <scope>NUCLEOTIDE SEQUENCE [LARGE SCALE GENOMIC DNA]</scope>
    <source>
        <strain evidence="2 3">M79</strain>
    </source>
</reference>
<organism evidence="2 3">
    <name type="scientific">Lactococcus garvieae</name>
    <dbReference type="NCBI Taxonomy" id="1363"/>
    <lineage>
        <taxon>Bacteria</taxon>
        <taxon>Bacillati</taxon>
        <taxon>Bacillota</taxon>
        <taxon>Bacilli</taxon>
        <taxon>Lactobacillales</taxon>
        <taxon>Streptococcaceae</taxon>
        <taxon>Lactococcus</taxon>
    </lineage>
</organism>
<sequence>MVSRSSRRNKKGILRKLIGFLVGLIIVVALFVGGLVLLGRYAINNNTDNLLSKVIPYSESLTDASGNIAPASPEAIVSTLNQNASTIVSRSQGFIDSAKATTDGQTVKYTLSSSKMNGFLSHSILATNGDQIEKVADKVLESMKASGVNQPQLVVNLTDDQGKTIQTIDYR</sequence>
<keyword evidence="1" id="KW-0812">Transmembrane</keyword>
<name>A0A1I4ENZ0_9LACT</name>
<dbReference type="EMBL" id="FOTJ01000001">
    <property type="protein sequence ID" value="SFL07465.1"/>
    <property type="molecule type" value="Genomic_DNA"/>
</dbReference>
<evidence type="ECO:0000313" key="2">
    <source>
        <dbReference type="EMBL" id="SFL07465.1"/>
    </source>
</evidence>
<accession>A0A1I4ENZ0</accession>
<dbReference type="Proteomes" id="UP000181969">
    <property type="component" value="Unassembled WGS sequence"/>
</dbReference>
<dbReference type="AlphaFoldDB" id="A0A1I4ENZ0"/>
<protein>
    <submittedName>
        <fullName evidence="2">Uncharacterized protein</fullName>
    </submittedName>
</protein>
<dbReference type="OrthoDB" id="2242412at2"/>
<gene>
    <name evidence="2" type="ORF">SAMN05216438_101107</name>
</gene>